<accession>A0ABU6SZQ5</accession>
<evidence type="ECO:0000313" key="2">
    <source>
        <dbReference type="Proteomes" id="UP001341840"/>
    </source>
</evidence>
<protein>
    <submittedName>
        <fullName evidence="1">Uncharacterized protein</fullName>
    </submittedName>
</protein>
<dbReference type="EMBL" id="JASCZI010063311">
    <property type="protein sequence ID" value="MED6141213.1"/>
    <property type="molecule type" value="Genomic_DNA"/>
</dbReference>
<comment type="caution">
    <text evidence="1">The sequence shown here is derived from an EMBL/GenBank/DDBJ whole genome shotgun (WGS) entry which is preliminary data.</text>
</comment>
<reference evidence="1 2" key="1">
    <citation type="journal article" date="2023" name="Plants (Basel)">
        <title>Bridging the Gap: Combining Genomics and Transcriptomics Approaches to Understand Stylosanthes scabra, an Orphan Legume from the Brazilian Caatinga.</title>
        <authorList>
            <person name="Ferreira-Neto J.R.C."/>
            <person name="da Silva M.D."/>
            <person name="Binneck E."/>
            <person name="de Melo N.F."/>
            <person name="da Silva R.H."/>
            <person name="de Melo A.L.T.M."/>
            <person name="Pandolfi V."/>
            <person name="Bustamante F.O."/>
            <person name="Brasileiro-Vidal A.C."/>
            <person name="Benko-Iseppon A.M."/>
        </authorList>
    </citation>
    <scope>NUCLEOTIDE SEQUENCE [LARGE SCALE GENOMIC DNA]</scope>
    <source>
        <tissue evidence="1">Leaves</tissue>
    </source>
</reference>
<organism evidence="1 2">
    <name type="scientific">Stylosanthes scabra</name>
    <dbReference type="NCBI Taxonomy" id="79078"/>
    <lineage>
        <taxon>Eukaryota</taxon>
        <taxon>Viridiplantae</taxon>
        <taxon>Streptophyta</taxon>
        <taxon>Embryophyta</taxon>
        <taxon>Tracheophyta</taxon>
        <taxon>Spermatophyta</taxon>
        <taxon>Magnoliopsida</taxon>
        <taxon>eudicotyledons</taxon>
        <taxon>Gunneridae</taxon>
        <taxon>Pentapetalae</taxon>
        <taxon>rosids</taxon>
        <taxon>fabids</taxon>
        <taxon>Fabales</taxon>
        <taxon>Fabaceae</taxon>
        <taxon>Papilionoideae</taxon>
        <taxon>50 kb inversion clade</taxon>
        <taxon>dalbergioids sensu lato</taxon>
        <taxon>Dalbergieae</taxon>
        <taxon>Pterocarpus clade</taxon>
        <taxon>Stylosanthes</taxon>
    </lineage>
</organism>
<dbReference type="Proteomes" id="UP001341840">
    <property type="component" value="Unassembled WGS sequence"/>
</dbReference>
<name>A0ABU6SZQ5_9FABA</name>
<gene>
    <name evidence="1" type="ORF">PIB30_101023</name>
</gene>
<proteinExistence type="predicted"/>
<sequence>MIAAIGRRRVPFSIALMHSERFVVMWPQRRPSSTCFIHRSLRNDRAHACMSTECASRHCSSHPCAVYNTHGAHLGGPPIPRIIQCCSDRIRPVRNDHETLLGRDMSSQVRQEERPRLGRLRLNKCKCNRQDIVIPILRHCDQQNPVVFPIQVGPVNGNEILAVLECFDARGKRPKDFVKLSRSMVQSVPIVIRHRFKVGHRAR</sequence>
<keyword evidence="2" id="KW-1185">Reference proteome</keyword>
<evidence type="ECO:0000313" key="1">
    <source>
        <dbReference type="EMBL" id="MED6141213.1"/>
    </source>
</evidence>